<reference evidence="2" key="1">
    <citation type="submission" date="2024-08" db="EMBL/GenBank/DDBJ databases">
        <title>Phylogenomic analyses of a clade within the roseobacter group suggest taxonomic reassignments of species of the genera Aestuariivita, Citreicella, Loktanella, Nautella, Pelagibaca, Ruegeria, Thalassobius, Thiobacimonas and Tropicibacter, and the proposal o.</title>
        <authorList>
            <person name="Jeon C.O."/>
        </authorList>
    </citation>
    <scope>NUCLEOTIDE SEQUENCE</scope>
    <source>
        <strain evidence="2">SS1-5</strain>
    </source>
</reference>
<dbReference type="Gene3D" id="3.90.1580.10">
    <property type="entry name" value="paralog of FGE (formylglycine-generating enzyme)"/>
    <property type="match status" value="1"/>
</dbReference>
<dbReference type="EMBL" id="CP151767">
    <property type="protein sequence ID" value="WZU66255.2"/>
    <property type="molecule type" value="Genomic_DNA"/>
</dbReference>
<dbReference type="RefSeq" id="WP_373635475.1">
    <property type="nucleotide sequence ID" value="NZ_CP151767.2"/>
</dbReference>
<dbReference type="Proteomes" id="UP001470809">
    <property type="component" value="Chromosome"/>
</dbReference>
<dbReference type="GO" id="GO:0120147">
    <property type="term" value="F:formylglycine-generating oxidase activity"/>
    <property type="evidence" value="ECO:0007669"/>
    <property type="project" value="TreeGrafter"/>
</dbReference>
<proteinExistence type="predicted"/>
<organism evidence="2 3">
    <name type="scientific">Yoonia rhodophyticola</name>
    <dbReference type="NCBI Taxonomy" id="3137370"/>
    <lineage>
        <taxon>Bacteria</taxon>
        <taxon>Pseudomonadati</taxon>
        <taxon>Pseudomonadota</taxon>
        <taxon>Alphaproteobacteria</taxon>
        <taxon>Rhodobacterales</taxon>
        <taxon>Paracoccaceae</taxon>
        <taxon>Yoonia</taxon>
    </lineage>
</organism>
<sequence>MLSYSGNLGIAFAIWGLLLPAVGLADDATAFALSDGRTVTPLARFRECDVCPEMVVMPLGSFMMGAREGESWSSLWDDWGERNGAVAQDVPDGLYNVPNEGPQHRVLMDTPYATAVNEVTHAEWMVCVREGGCSHNPDHSALTFEKGHIQLGPDHPVINVSLLDIEEYVTWLNAHVGAEVYRLPTEAEWEYAARAGTTTRFAQGDVLTSDQANFSGDTTEHNRGRPFPDLVTRAIPVPVQTLDAANPWGLRHMSGNVYEITLSCHLGRHIGLPTNSAYLAHAAQGCDRYVAKGGAYNMAMDGVRLAYRTRPKNDNRDRTYGFRLVRIFPRKESP</sequence>
<feature type="domain" description="Sulfatase-modifying factor enzyme-like" evidence="1">
    <location>
        <begin position="51"/>
        <end position="326"/>
    </location>
</feature>
<accession>A0AAN0NJI2</accession>
<dbReference type="PANTHER" id="PTHR23150">
    <property type="entry name" value="SULFATASE MODIFYING FACTOR 1, 2"/>
    <property type="match status" value="1"/>
</dbReference>
<dbReference type="InterPro" id="IPR016187">
    <property type="entry name" value="CTDL_fold"/>
</dbReference>
<protein>
    <submittedName>
        <fullName evidence="2">Formylglycine-generating enzyme family protein</fullName>
    </submittedName>
</protein>
<dbReference type="AlphaFoldDB" id="A0AAN0NJI2"/>
<dbReference type="SUPFAM" id="SSF56436">
    <property type="entry name" value="C-type lectin-like"/>
    <property type="match status" value="1"/>
</dbReference>
<name>A0AAN0NJI2_9RHOB</name>
<evidence type="ECO:0000259" key="1">
    <source>
        <dbReference type="Pfam" id="PF03781"/>
    </source>
</evidence>
<keyword evidence="3" id="KW-1185">Reference proteome</keyword>
<dbReference type="PANTHER" id="PTHR23150:SF35">
    <property type="entry name" value="BLL6746 PROTEIN"/>
    <property type="match status" value="1"/>
</dbReference>
<dbReference type="InterPro" id="IPR005532">
    <property type="entry name" value="SUMF_dom"/>
</dbReference>
<dbReference type="InterPro" id="IPR051043">
    <property type="entry name" value="Sulfatase_Mod_Factor_Kinase"/>
</dbReference>
<dbReference type="Pfam" id="PF03781">
    <property type="entry name" value="FGE-sulfatase"/>
    <property type="match status" value="1"/>
</dbReference>
<gene>
    <name evidence="2" type="ORF">AABB31_14440</name>
</gene>
<evidence type="ECO:0000313" key="2">
    <source>
        <dbReference type="EMBL" id="WZU66255.2"/>
    </source>
</evidence>
<dbReference type="KEGG" id="yrh:AABB31_14440"/>
<dbReference type="InterPro" id="IPR042095">
    <property type="entry name" value="SUMF_sf"/>
</dbReference>
<evidence type="ECO:0000313" key="3">
    <source>
        <dbReference type="Proteomes" id="UP001470809"/>
    </source>
</evidence>